<dbReference type="PROSITE" id="PS51318">
    <property type="entry name" value="TAT"/>
    <property type="match status" value="1"/>
</dbReference>
<dbReference type="RefSeq" id="WP_139634156.1">
    <property type="nucleotide sequence ID" value="NZ_VDLX02000012.1"/>
</dbReference>
<evidence type="ECO:0000259" key="1">
    <source>
        <dbReference type="Pfam" id="PF18885"/>
    </source>
</evidence>
<dbReference type="AlphaFoldDB" id="A0A5C4W2A2"/>
<dbReference type="OrthoDB" id="3529822at2"/>
<organism evidence="2 3">
    <name type="scientific">Nonomuraea phyllanthi</name>
    <dbReference type="NCBI Taxonomy" id="2219224"/>
    <lineage>
        <taxon>Bacteria</taxon>
        <taxon>Bacillati</taxon>
        <taxon>Actinomycetota</taxon>
        <taxon>Actinomycetes</taxon>
        <taxon>Streptosporangiales</taxon>
        <taxon>Streptosporangiaceae</taxon>
        <taxon>Nonomuraea</taxon>
    </lineage>
</organism>
<keyword evidence="3" id="KW-1185">Reference proteome</keyword>
<gene>
    <name evidence="2" type="ORF">FH608_030885</name>
</gene>
<proteinExistence type="predicted"/>
<evidence type="ECO:0000313" key="2">
    <source>
        <dbReference type="EMBL" id="KAB8191655.1"/>
    </source>
</evidence>
<dbReference type="InterPro" id="IPR006311">
    <property type="entry name" value="TAT_signal"/>
</dbReference>
<evidence type="ECO:0000313" key="3">
    <source>
        <dbReference type="Proteomes" id="UP000312512"/>
    </source>
</evidence>
<sequence>MTTTSFARPRRKAVLGLAVAMTAALSAGVSATQASASTTDADTASAAVHRVKVYEFVTKDGGYFYTANEAEKRTALSYGWRITQTPMYYIANAPFPGGKPLYRLRWLKKASYIISTTEAERDRLVASGQYRYEGRLGYAPATRAAGGDVQVWRLSHLNKWRLAIEAHKDKILVNEPAWHLDGRVFYQFAGPR</sequence>
<comment type="caution">
    <text evidence="2">The sequence shown here is derived from an EMBL/GenBank/DDBJ whole genome shotgun (WGS) entry which is preliminary data.</text>
</comment>
<dbReference type="Pfam" id="PF18885">
    <property type="entry name" value="DUF5648"/>
    <property type="match status" value="1"/>
</dbReference>
<dbReference type="EMBL" id="VDLX02000012">
    <property type="protein sequence ID" value="KAB8191655.1"/>
    <property type="molecule type" value="Genomic_DNA"/>
</dbReference>
<feature type="domain" description="DUF5648" evidence="1">
    <location>
        <begin position="58"/>
        <end position="187"/>
    </location>
</feature>
<reference evidence="2 3" key="1">
    <citation type="submission" date="2019-10" db="EMBL/GenBank/DDBJ databases">
        <title>Nonomuraea sp. nov., isolated from Phyllanthus amarus.</title>
        <authorList>
            <person name="Klykleung N."/>
            <person name="Tanasupawat S."/>
        </authorList>
    </citation>
    <scope>NUCLEOTIDE SEQUENCE [LARGE SCALE GENOMIC DNA]</scope>
    <source>
        <strain evidence="2 3">PA1-10</strain>
    </source>
</reference>
<name>A0A5C4W2A2_9ACTN</name>
<dbReference type="InterPro" id="IPR043708">
    <property type="entry name" value="DUF5648"/>
</dbReference>
<protein>
    <recommendedName>
        <fullName evidence="1">DUF5648 domain-containing protein</fullName>
    </recommendedName>
</protein>
<dbReference type="Proteomes" id="UP000312512">
    <property type="component" value="Unassembled WGS sequence"/>
</dbReference>
<accession>A0A5C4W2A2</accession>